<reference evidence="1 2" key="1">
    <citation type="submission" date="2016-01" db="EMBL/GenBank/DDBJ databases">
        <authorList>
            <person name="Oliw E.H."/>
        </authorList>
    </citation>
    <scope>NUCLEOTIDE SEQUENCE [LARGE SCALE GENOMIC DNA]</scope>
    <source>
        <strain evidence="1 2">MJR7757A</strain>
    </source>
</reference>
<dbReference type="AlphaFoldDB" id="A0A133NES3"/>
<organism evidence="1 2">
    <name type="scientific">Clostridium perfringens</name>
    <dbReference type="NCBI Taxonomy" id="1502"/>
    <lineage>
        <taxon>Bacteria</taxon>
        <taxon>Bacillati</taxon>
        <taxon>Bacillota</taxon>
        <taxon>Clostridia</taxon>
        <taxon>Eubacteriales</taxon>
        <taxon>Clostridiaceae</taxon>
        <taxon>Clostridium</taxon>
    </lineage>
</organism>
<proteinExistence type="predicted"/>
<comment type="caution">
    <text evidence="1">The sequence shown here is derived from an EMBL/GenBank/DDBJ whole genome shotgun (WGS) entry which is preliminary data.</text>
</comment>
<dbReference type="PATRIC" id="fig|1502.174.peg.142"/>
<dbReference type="EMBL" id="LRPU01000006">
    <property type="protein sequence ID" value="KXA14773.1"/>
    <property type="molecule type" value="Genomic_DNA"/>
</dbReference>
<sequence>MEFIREDVIIMAILDSKVGHIKSRISKDRVVLKTMYPFKKGELADEVEINLYLEGSNRVIKKELPYGGYNMHLFLGDFLGSGRDCILVKGRFQGSGGIAILLLYEYDNGEIKEITNQWEISARNKAIIRYLPNYKVEIAYGTKEKYIIDISSKDKSYLNLIYDENGNVKLKTNPGISDINNYYEIKELGSNKYDFLIRQNIIGIVLVDVIGIIQSRVVFNINGNFVIKDRELIISKDRNLNNNHN</sequence>
<evidence type="ECO:0000313" key="2">
    <source>
        <dbReference type="Proteomes" id="UP000070646"/>
    </source>
</evidence>
<accession>A0A133NES3</accession>
<name>A0A133NES3_CLOPF</name>
<dbReference type="Proteomes" id="UP000070646">
    <property type="component" value="Unassembled WGS sequence"/>
</dbReference>
<protein>
    <submittedName>
        <fullName evidence="1">Uncharacterized protein</fullName>
    </submittedName>
</protein>
<gene>
    <name evidence="1" type="ORF">HMPREF3222_00140</name>
</gene>
<evidence type="ECO:0000313" key="1">
    <source>
        <dbReference type="EMBL" id="KXA14773.1"/>
    </source>
</evidence>